<feature type="transmembrane region" description="Helical" evidence="1">
    <location>
        <begin position="91"/>
        <end position="111"/>
    </location>
</feature>
<reference evidence="2" key="1">
    <citation type="submission" date="2019-08" db="EMBL/GenBank/DDBJ databases">
        <title>Marinilactibacillus psychrotolerans M13-2T whole genome sequencing project.</title>
        <authorList>
            <person name="Ishikawa M."/>
            <person name="Suzuki T."/>
            <person name="Matsutani M."/>
        </authorList>
    </citation>
    <scope>NUCLEOTIDE SEQUENCE</scope>
    <source>
        <strain evidence="2">M13-2T</strain>
    </source>
</reference>
<dbReference type="InterPro" id="IPR010178">
    <property type="entry name" value="Lit"/>
</dbReference>
<sequence>MIKVKDTLGIISMIIFVITLSIAVTIWFIPLYQITIQTQNIPESLGLTYDKLMDNYYALLQYLHFPWIQELNLPDFISSENGLLHFYEVKLLFYLNYSVLLIAFVSTFFYLKFVKRTGRIWVLIKPFFFASLIPPVLLFFLAVNFDSMFVSFHQIFFNNDAWIFNPATDPIINALPQDFFMYCFILFFILIETSFILGYQISKRKAFKTSK</sequence>
<feature type="transmembrane region" description="Helical" evidence="1">
    <location>
        <begin position="179"/>
        <end position="201"/>
    </location>
</feature>
<dbReference type="GeneID" id="96912413"/>
<dbReference type="Pfam" id="PF07314">
    <property type="entry name" value="Lit"/>
    <property type="match status" value="1"/>
</dbReference>
<proteinExistence type="predicted"/>
<evidence type="ECO:0000313" key="3">
    <source>
        <dbReference type="Proteomes" id="UP000887127"/>
    </source>
</evidence>
<keyword evidence="1" id="KW-0812">Transmembrane</keyword>
<feature type="transmembrane region" description="Helical" evidence="1">
    <location>
        <begin position="123"/>
        <end position="143"/>
    </location>
</feature>
<keyword evidence="1" id="KW-1133">Transmembrane helix</keyword>
<feature type="transmembrane region" description="Helical" evidence="1">
    <location>
        <begin position="7"/>
        <end position="29"/>
    </location>
</feature>
<dbReference type="Proteomes" id="UP000887127">
    <property type="component" value="Unassembled WGS sequence"/>
</dbReference>
<comment type="caution">
    <text evidence="2">The sequence shown here is derived from an EMBL/GenBank/DDBJ whole genome shotgun (WGS) entry which is preliminary data.</text>
</comment>
<evidence type="ECO:0000313" key="2">
    <source>
        <dbReference type="EMBL" id="GEQ36829.1"/>
    </source>
</evidence>
<gene>
    <name evidence="2" type="ORF">M132T_23370</name>
</gene>
<dbReference type="NCBIfam" id="TIGR01906">
    <property type="entry name" value="integ_TIGR01906"/>
    <property type="match status" value="1"/>
</dbReference>
<dbReference type="EMBL" id="BKBI01000024">
    <property type="protein sequence ID" value="GEQ36829.1"/>
    <property type="molecule type" value="Genomic_DNA"/>
</dbReference>
<evidence type="ECO:0000256" key="1">
    <source>
        <dbReference type="SAM" id="Phobius"/>
    </source>
</evidence>
<organism evidence="2 3">
    <name type="scientific">Marinilactibacillus psychrotolerans</name>
    <dbReference type="NCBI Taxonomy" id="191770"/>
    <lineage>
        <taxon>Bacteria</taxon>
        <taxon>Bacillati</taxon>
        <taxon>Bacillota</taxon>
        <taxon>Bacilli</taxon>
        <taxon>Lactobacillales</taxon>
        <taxon>Carnobacteriaceae</taxon>
        <taxon>Marinilactibacillus</taxon>
    </lineage>
</organism>
<dbReference type="RefSeq" id="WP_236048943.1">
    <property type="nucleotide sequence ID" value="NZ_BJVX01000030.1"/>
</dbReference>
<protein>
    <submittedName>
        <fullName evidence="2">Membrane protein</fullName>
    </submittedName>
</protein>
<keyword evidence="1" id="KW-0472">Membrane</keyword>
<dbReference type="AlphaFoldDB" id="A0AAV3WS45"/>
<name>A0AAV3WS45_9LACT</name>
<accession>A0AAV3WS45</accession>